<dbReference type="InterPro" id="IPR028082">
    <property type="entry name" value="Peripla_BP_I"/>
</dbReference>
<evidence type="ECO:0000256" key="6">
    <source>
        <dbReference type="SAM" id="SignalP"/>
    </source>
</evidence>
<evidence type="ECO:0000256" key="5">
    <source>
        <dbReference type="ARBA" id="ARBA00023180"/>
    </source>
</evidence>
<dbReference type="SUPFAM" id="SSF53822">
    <property type="entry name" value="Periplasmic binding protein-like I"/>
    <property type="match status" value="1"/>
</dbReference>
<feature type="domain" description="Receptor ligand binding region" evidence="7">
    <location>
        <begin position="134"/>
        <end position="288"/>
    </location>
</feature>
<dbReference type="PANTHER" id="PTHR24060">
    <property type="entry name" value="METABOTROPIC GLUTAMATE RECEPTOR"/>
    <property type="match status" value="1"/>
</dbReference>
<dbReference type="InterPro" id="IPR001828">
    <property type="entry name" value="ANF_lig-bd_rcpt"/>
</dbReference>
<evidence type="ECO:0000256" key="1">
    <source>
        <dbReference type="ARBA" id="ARBA00004370"/>
    </source>
</evidence>
<gene>
    <name evidence="8" type="ORF">A3Q56_03577</name>
</gene>
<dbReference type="Gene3D" id="3.40.50.2300">
    <property type="match status" value="1"/>
</dbReference>
<comment type="subcellular location">
    <subcellularLocation>
        <location evidence="1">Membrane</location>
    </subcellularLocation>
</comment>
<evidence type="ECO:0000259" key="7">
    <source>
        <dbReference type="Pfam" id="PF01094"/>
    </source>
</evidence>
<organism evidence="8 9">
    <name type="scientific">Intoshia linei</name>
    <dbReference type="NCBI Taxonomy" id="1819745"/>
    <lineage>
        <taxon>Eukaryota</taxon>
        <taxon>Metazoa</taxon>
        <taxon>Spiralia</taxon>
        <taxon>Lophotrochozoa</taxon>
        <taxon>Mesozoa</taxon>
        <taxon>Orthonectida</taxon>
        <taxon>Rhopaluridae</taxon>
        <taxon>Intoshia</taxon>
    </lineage>
</organism>
<dbReference type="EMBL" id="LWCA01000410">
    <property type="protein sequence ID" value="OAF68648.1"/>
    <property type="molecule type" value="Genomic_DNA"/>
</dbReference>
<evidence type="ECO:0000256" key="3">
    <source>
        <dbReference type="ARBA" id="ARBA00022989"/>
    </source>
</evidence>
<dbReference type="InterPro" id="IPR050726">
    <property type="entry name" value="mGluR"/>
</dbReference>
<accession>A0A177B2Z7</accession>
<keyword evidence="9" id="KW-1185">Reference proteome</keyword>
<evidence type="ECO:0000256" key="2">
    <source>
        <dbReference type="ARBA" id="ARBA00022692"/>
    </source>
</evidence>
<evidence type="ECO:0000313" key="9">
    <source>
        <dbReference type="Proteomes" id="UP000078046"/>
    </source>
</evidence>
<keyword evidence="5" id="KW-0325">Glycoprotein</keyword>
<keyword evidence="3" id="KW-1133">Transmembrane helix</keyword>
<comment type="caution">
    <text evidence="8">The sequence shown here is derived from an EMBL/GenBank/DDBJ whole genome shotgun (WGS) entry which is preliminary data.</text>
</comment>
<proteinExistence type="predicted"/>
<keyword evidence="6" id="KW-0732">Signal</keyword>
<evidence type="ECO:0000313" key="8">
    <source>
        <dbReference type="EMBL" id="OAF68648.1"/>
    </source>
</evidence>
<sequence>MFFFLVYISCILFFRNLEASDSCDWIYGTRNSKKWIAFHTDLSPLNVSTDKNYKSHNGGATIFRHYLWSLFPKDASLANDFKTVRRFMIIAAMELALEGYDAINPLYLNHQNNATTAILNAIHFERCDLTVVKTIGVIGGEDSEFAANIGLVFSSKNSDFDFFSIGATMTQFINKDRPRSYTSVPIDKYHIKAILETMNDLNLKYYSLLYSTSRYASSNFKVFITTAAKTKYSGLCRDFIHGISLSDNATLSIKNYVNILKDSSKSRVIVAFLEDYYYNILFEHLNELNENFVILTADNFNHYASSSMKISTNDSFFEKSVFINVGMFKYL</sequence>
<protein>
    <recommendedName>
        <fullName evidence="7">Receptor ligand binding region domain-containing protein</fullName>
    </recommendedName>
</protein>
<feature type="chain" id="PRO_5008056832" description="Receptor ligand binding region domain-containing protein" evidence="6">
    <location>
        <begin position="20"/>
        <end position="331"/>
    </location>
</feature>
<evidence type="ECO:0000256" key="4">
    <source>
        <dbReference type="ARBA" id="ARBA00023136"/>
    </source>
</evidence>
<dbReference type="Proteomes" id="UP000078046">
    <property type="component" value="Unassembled WGS sequence"/>
</dbReference>
<feature type="signal peptide" evidence="6">
    <location>
        <begin position="1"/>
        <end position="19"/>
    </location>
</feature>
<keyword evidence="4" id="KW-0472">Membrane</keyword>
<dbReference type="AlphaFoldDB" id="A0A177B2Z7"/>
<dbReference type="GO" id="GO:0016020">
    <property type="term" value="C:membrane"/>
    <property type="evidence" value="ECO:0007669"/>
    <property type="project" value="UniProtKB-SubCell"/>
</dbReference>
<reference evidence="8 9" key="1">
    <citation type="submission" date="2016-04" db="EMBL/GenBank/DDBJ databases">
        <title>The genome of Intoshia linei affirms orthonectids as highly simplified spiralians.</title>
        <authorList>
            <person name="Mikhailov K.V."/>
            <person name="Slusarev G.S."/>
            <person name="Nikitin M.A."/>
            <person name="Logacheva M.D."/>
            <person name="Penin A."/>
            <person name="Aleoshin V."/>
            <person name="Panchin Y.V."/>
        </authorList>
    </citation>
    <scope>NUCLEOTIDE SEQUENCE [LARGE SCALE GENOMIC DNA]</scope>
    <source>
        <strain evidence="8">Intl2013</strain>
        <tissue evidence="8">Whole animal</tissue>
    </source>
</reference>
<keyword evidence="2" id="KW-0812">Transmembrane</keyword>
<dbReference type="Pfam" id="PF01094">
    <property type="entry name" value="ANF_receptor"/>
    <property type="match status" value="1"/>
</dbReference>
<name>A0A177B2Z7_9BILA</name>